<dbReference type="OrthoDB" id="2587563at2759"/>
<keyword evidence="4" id="KW-1185">Reference proteome</keyword>
<dbReference type="InterPro" id="IPR019464">
    <property type="entry name" value="ELL_N"/>
</dbReference>
<reference evidence="3" key="1">
    <citation type="submission" date="2021-02" db="EMBL/GenBank/DDBJ databases">
        <authorList>
            <person name="Nieuwenhuis M."/>
            <person name="Van De Peppel L.J.J."/>
        </authorList>
    </citation>
    <scope>NUCLEOTIDE SEQUENCE</scope>
    <source>
        <strain evidence="3">D49</strain>
    </source>
</reference>
<feature type="compositionally biased region" description="Basic and acidic residues" evidence="1">
    <location>
        <begin position="472"/>
        <end position="492"/>
    </location>
</feature>
<dbReference type="EMBL" id="JABCKI010005789">
    <property type="protein sequence ID" value="KAG5637996.1"/>
    <property type="molecule type" value="Genomic_DNA"/>
</dbReference>
<feature type="compositionally biased region" description="Basic and acidic residues" evidence="1">
    <location>
        <begin position="418"/>
        <end position="427"/>
    </location>
</feature>
<dbReference type="SUPFAM" id="SSF46785">
    <property type="entry name" value="Winged helix' DNA-binding domain"/>
    <property type="match status" value="1"/>
</dbReference>
<dbReference type="InterPro" id="IPR036390">
    <property type="entry name" value="WH_DNA-bd_sf"/>
</dbReference>
<dbReference type="GO" id="GO:0006368">
    <property type="term" value="P:transcription elongation by RNA polymerase II"/>
    <property type="evidence" value="ECO:0007669"/>
    <property type="project" value="InterPro"/>
</dbReference>
<dbReference type="GO" id="GO:0008023">
    <property type="term" value="C:transcription elongation factor complex"/>
    <property type="evidence" value="ECO:0007669"/>
    <property type="project" value="InterPro"/>
</dbReference>
<feature type="compositionally biased region" description="Low complexity" evidence="1">
    <location>
        <begin position="437"/>
        <end position="450"/>
    </location>
</feature>
<accession>A0A9P7K7P3</accession>
<feature type="compositionally biased region" description="Polar residues" evidence="1">
    <location>
        <begin position="389"/>
        <end position="399"/>
    </location>
</feature>
<evidence type="ECO:0000313" key="4">
    <source>
        <dbReference type="Proteomes" id="UP000717328"/>
    </source>
</evidence>
<dbReference type="Gene3D" id="1.10.10.2670">
    <property type="entry name" value="E3 ubiquitin-protein ligase"/>
    <property type="match status" value="1"/>
</dbReference>
<evidence type="ECO:0000313" key="3">
    <source>
        <dbReference type="EMBL" id="KAG5637996.1"/>
    </source>
</evidence>
<dbReference type="Pfam" id="PF10390">
    <property type="entry name" value="ELL"/>
    <property type="match status" value="1"/>
</dbReference>
<dbReference type="Proteomes" id="UP000717328">
    <property type="component" value="Unassembled WGS sequence"/>
</dbReference>
<feature type="domain" description="RNA polymerase II elongation factor ELL N-terminal" evidence="2">
    <location>
        <begin position="59"/>
        <end position="286"/>
    </location>
</feature>
<feature type="compositionally biased region" description="Low complexity" evidence="1">
    <location>
        <begin position="147"/>
        <end position="184"/>
    </location>
</feature>
<dbReference type="InterPro" id="IPR042065">
    <property type="entry name" value="E3_ELL-like"/>
</dbReference>
<protein>
    <recommendedName>
        <fullName evidence="2">RNA polymerase II elongation factor ELL N-terminal domain-containing protein</fullName>
    </recommendedName>
</protein>
<feature type="compositionally biased region" description="Basic and acidic residues" evidence="1">
    <location>
        <begin position="347"/>
        <end position="373"/>
    </location>
</feature>
<comment type="caution">
    <text evidence="3">The sequence shown here is derived from an EMBL/GenBank/DDBJ whole genome shotgun (WGS) entry which is preliminary data.</text>
</comment>
<organism evidence="3 4">
    <name type="scientific">Sphagnurus paluster</name>
    <dbReference type="NCBI Taxonomy" id="117069"/>
    <lineage>
        <taxon>Eukaryota</taxon>
        <taxon>Fungi</taxon>
        <taxon>Dikarya</taxon>
        <taxon>Basidiomycota</taxon>
        <taxon>Agaricomycotina</taxon>
        <taxon>Agaricomycetes</taxon>
        <taxon>Agaricomycetidae</taxon>
        <taxon>Agaricales</taxon>
        <taxon>Tricholomatineae</taxon>
        <taxon>Lyophyllaceae</taxon>
        <taxon>Sphagnurus</taxon>
    </lineage>
</organism>
<sequence>MLVRLTSETLDALQALGEKPPLDFEFGETPGIHIGNTFYPMRPLREETAHELYLRLHSASKPNSSLKLYANVTGKFSIERDELGSDLKDRIREKTKDAAKQRDDRRTKFIEAPPKLAPPAKLKKRKDPPANSMFRNAIRPADQAKLSASSHPSAAPTRTTSPAPPSTLSQSRIASTSATPHTSSPAPPKKRPSNPALRHRLIHYIVIHETTRDELVKLAASDDHISAKRREVLDILEEVGEPTSPVKKGEDLGSKHWRLKTQFWTEVRPYEWPGISSEKQTSLARNGRMKLSDMGIKESDPLWKPFLFQTPAINASSASPSKANASRSIGEARQGHKGTVVPKRGVSSKEMKEKPRPKADPKAEIQMKDESVKARVTSTNGRGREAENALQSNQPTTGAVTRKLPGSGFRVKPTSSQDPRDEAEGSKRSGSLSVKASTSRSSLPTRPTPSFAQPCSKETITASASGQRIKRLRESDGVGSDSDRERGTDRSIKSKPQAKQHPGDERRKAEVSALKRKQAHLDDPEVRSSPQKKRKTEGGAALPSSGLKPKDLLLPAKPELVPPQPRTKVRKDLSPLPQPPPLPKINKKETPQPSSTFDDKYSPQGSIASTHSRGRSDSKASTSTRARRKSPVYTSSEDEGEIRRPRRETQASTALHARAPSVTQTRTRPREPRPLPTDHAGLRARYSATYNDYMAVFSRMVGERSKLDNMLRTRDNGSTTDSDGDIELMDADELTRLKGEYKSLHEELATIRGMFPEAD</sequence>
<feature type="region of interest" description="Disordered" evidence="1">
    <location>
        <begin position="92"/>
        <end position="196"/>
    </location>
</feature>
<name>A0A9P7K7P3_9AGAR</name>
<evidence type="ECO:0000259" key="2">
    <source>
        <dbReference type="Pfam" id="PF10390"/>
    </source>
</evidence>
<proteinExistence type="predicted"/>
<feature type="compositionally biased region" description="Basic and acidic residues" evidence="1">
    <location>
        <begin position="501"/>
        <end position="510"/>
    </location>
</feature>
<reference evidence="3" key="2">
    <citation type="submission" date="2021-10" db="EMBL/GenBank/DDBJ databases">
        <title>Phylogenomics reveals ancestral predisposition of the termite-cultivated fungus Termitomyces towards a domesticated lifestyle.</title>
        <authorList>
            <person name="Auxier B."/>
            <person name="Grum-Grzhimaylo A."/>
            <person name="Cardenas M.E."/>
            <person name="Lodge J.D."/>
            <person name="Laessoe T."/>
            <person name="Pedersen O."/>
            <person name="Smith M.E."/>
            <person name="Kuyper T.W."/>
            <person name="Franco-Molano E.A."/>
            <person name="Baroni T.J."/>
            <person name="Aanen D.K."/>
        </authorList>
    </citation>
    <scope>NUCLEOTIDE SEQUENCE</scope>
    <source>
        <strain evidence="3">D49</strain>
    </source>
</reference>
<feature type="region of interest" description="Disordered" evidence="1">
    <location>
        <begin position="314"/>
        <end position="681"/>
    </location>
</feature>
<feature type="compositionally biased region" description="Polar residues" evidence="1">
    <location>
        <begin position="451"/>
        <end position="466"/>
    </location>
</feature>
<dbReference type="AlphaFoldDB" id="A0A9P7K7P3"/>
<gene>
    <name evidence="3" type="ORF">H0H81_002357</name>
</gene>
<feature type="compositionally biased region" description="Basic and acidic residues" evidence="1">
    <location>
        <begin position="92"/>
        <end position="109"/>
    </location>
</feature>
<feature type="compositionally biased region" description="Low complexity" evidence="1">
    <location>
        <begin position="314"/>
        <end position="326"/>
    </location>
</feature>
<evidence type="ECO:0000256" key="1">
    <source>
        <dbReference type="SAM" id="MobiDB-lite"/>
    </source>
</evidence>